<evidence type="ECO:0000313" key="3">
    <source>
        <dbReference type="Proteomes" id="UP000202958"/>
    </source>
</evidence>
<evidence type="ECO:0000256" key="1">
    <source>
        <dbReference type="SAM" id="MobiDB-lite"/>
    </source>
</evidence>
<dbReference type="GeneID" id="26638913"/>
<dbReference type="RefSeq" id="YP_009212419.1">
    <property type="nucleotide sequence ID" value="NC_028945.1"/>
</dbReference>
<protein>
    <submittedName>
        <fullName evidence="2">Uncharacterized protein</fullName>
    </submittedName>
</protein>
<sequence>MKNVILAAVVALASVAFAAPASAQSETACTGAYKKIHANCADNGRAFEDTRNGGGKVSQSASGHASRAAARK</sequence>
<feature type="region of interest" description="Disordered" evidence="1">
    <location>
        <begin position="47"/>
        <end position="72"/>
    </location>
</feature>
<organism evidence="2 3">
    <name type="scientific">Sinorhizobium phage phiN3</name>
    <dbReference type="NCBI Taxonomy" id="1647405"/>
    <lineage>
        <taxon>Viruses</taxon>
        <taxon>Duplodnaviria</taxon>
        <taxon>Heunggongvirae</taxon>
        <taxon>Uroviricota</taxon>
        <taxon>Caudoviricetes</taxon>
        <taxon>Emdodecavirus</taxon>
        <taxon>Emdodecavirus N3</taxon>
    </lineage>
</organism>
<accession>A0A0F6WCV3</accession>
<proteinExistence type="predicted"/>
<dbReference type="EMBL" id="KR052482">
    <property type="protein sequence ID" value="AKF13442.1"/>
    <property type="molecule type" value="Genomic_DNA"/>
</dbReference>
<dbReference type="KEGG" id="vg:26638913"/>
<name>A0A0F6WCV3_9CAUD</name>
<reference evidence="2 3" key="1">
    <citation type="submission" date="2015-04" db="EMBL/GenBank/DDBJ databases">
        <authorList>
            <person name="Hodson T.S."/>
            <person name="Hyde J.R."/>
            <person name="Schouten J.T."/>
            <person name="Crockett J.T."/>
            <person name="Smith T.A."/>
            <person name="Merrill B.D."/>
            <person name="Crook M.B."/>
            <person name="Griffitts J.S."/>
            <person name="Burnett S.H."/>
            <person name="Grose J.H."/>
            <person name="Breakwell D.P."/>
        </authorList>
    </citation>
    <scope>NUCLEOTIDE SEQUENCE [LARGE SCALE GENOMIC DNA]</scope>
</reference>
<dbReference type="Proteomes" id="UP000202958">
    <property type="component" value="Segment"/>
</dbReference>
<keyword evidence="3" id="KW-1185">Reference proteome</keyword>
<gene>
    <name evidence="2" type="ORF">PHIN3_179</name>
</gene>
<evidence type="ECO:0000313" key="2">
    <source>
        <dbReference type="EMBL" id="AKF13442.1"/>
    </source>
</evidence>
<feature type="compositionally biased region" description="Low complexity" evidence="1">
    <location>
        <begin position="58"/>
        <end position="72"/>
    </location>
</feature>